<reference evidence="1 2" key="1">
    <citation type="journal article" date="2023" name="G3 (Bethesda)">
        <title>A chromosome-level genome assembly of Zasmidium syzygii isolated from banana leaves.</title>
        <authorList>
            <person name="van Westerhoven A.C."/>
            <person name="Mehrabi R."/>
            <person name="Talebi R."/>
            <person name="Steentjes M.B.F."/>
            <person name="Corcolon B."/>
            <person name="Chong P.A."/>
            <person name="Kema G.H.J."/>
            <person name="Seidl M.F."/>
        </authorList>
    </citation>
    <scope>NUCLEOTIDE SEQUENCE [LARGE SCALE GENOMIC DNA]</scope>
    <source>
        <strain evidence="1 2">P124</strain>
    </source>
</reference>
<accession>A0ABR0EGP6</accession>
<proteinExistence type="predicted"/>
<evidence type="ECO:0000313" key="2">
    <source>
        <dbReference type="Proteomes" id="UP001305779"/>
    </source>
</evidence>
<gene>
    <name evidence="1" type="ORF">PRZ48_008595</name>
</gene>
<sequence>MFRSDRALTDLLCWHMLAIATAHFEWAERKSAEPPLRVLERAFKTFPVQRPLIPLKTFVSKIMEDRTLPPYPKELFDLFLDLRRKMHDGVFLKERLAKDLLWHPTTPDADPLLRYLQGDPSVYATMWQAPKPALSSIGSSILRACYILEHQGRIEDASWLKSMLESKFPEVWHKFDTIWKAMEKDPKLEGIRQRGKSQTT</sequence>
<dbReference type="EMBL" id="JAXOVC010000006">
    <property type="protein sequence ID" value="KAK4500406.1"/>
    <property type="molecule type" value="Genomic_DNA"/>
</dbReference>
<keyword evidence="2" id="KW-1185">Reference proteome</keyword>
<dbReference type="Proteomes" id="UP001305779">
    <property type="component" value="Unassembled WGS sequence"/>
</dbReference>
<comment type="caution">
    <text evidence="1">The sequence shown here is derived from an EMBL/GenBank/DDBJ whole genome shotgun (WGS) entry which is preliminary data.</text>
</comment>
<protein>
    <submittedName>
        <fullName evidence="1">Uncharacterized protein</fullName>
    </submittedName>
</protein>
<evidence type="ECO:0000313" key="1">
    <source>
        <dbReference type="EMBL" id="KAK4500406.1"/>
    </source>
</evidence>
<organism evidence="1 2">
    <name type="scientific">Zasmidium cellare</name>
    <name type="common">Wine cellar mold</name>
    <name type="synonym">Racodium cellare</name>
    <dbReference type="NCBI Taxonomy" id="395010"/>
    <lineage>
        <taxon>Eukaryota</taxon>
        <taxon>Fungi</taxon>
        <taxon>Dikarya</taxon>
        <taxon>Ascomycota</taxon>
        <taxon>Pezizomycotina</taxon>
        <taxon>Dothideomycetes</taxon>
        <taxon>Dothideomycetidae</taxon>
        <taxon>Mycosphaerellales</taxon>
        <taxon>Mycosphaerellaceae</taxon>
        <taxon>Zasmidium</taxon>
    </lineage>
</organism>
<name>A0ABR0EGP6_ZASCE</name>